<evidence type="ECO:0000259" key="3">
    <source>
        <dbReference type="Pfam" id="PF21761"/>
    </source>
</evidence>
<protein>
    <submittedName>
        <fullName evidence="4">3-hydroxyisobutyrate dehydrogenase</fullName>
    </submittedName>
</protein>
<dbReference type="PANTHER" id="PTHR43580">
    <property type="entry name" value="OXIDOREDUCTASE GLYR1-RELATED"/>
    <property type="match status" value="1"/>
</dbReference>
<sequence>MGAALVRALAKAGHAVTVWNRTESKARALEPAGARTARSLVDAVDADLVIDIVSDYDTSAALLRDAEVQRALRGTTLLELASGTPAEAQRAGAWAEEHGIRYLDGAIMATPDFIGQPGCTILYSGPTELFEAHQATLRALADNGLYLGREIGHANVLDNAILVVLWGAVHGVLHGAAICEAERFSLATFRGALRGSWPVVEPLLSSALERIEGRRWAADATTQSALAPGLASVRHLLAISEAHGIDAGLPQAFHRVIQRAVERGHRDDDIASAYEGMR</sequence>
<proteinExistence type="predicted"/>
<dbReference type="GO" id="GO:0050661">
    <property type="term" value="F:NADP binding"/>
    <property type="evidence" value="ECO:0007669"/>
    <property type="project" value="InterPro"/>
</dbReference>
<accession>A0A0F6SH55</accession>
<keyword evidence="5" id="KW-1185">Reference proteome</keyword>
<dbReference type="InterPro" id="IPR013328">
    <property type="entry name" value="6PGD_dom2"/>
</dbReference>
<organism evidence="4 5">
    <name type="scientific">Sandaracinus amylolyticus</name>
    <dbReference type="NCBI Taxonomy" id="927083"/>
    <lineage>
        <taxon>Bacteria</taxon>
        <taxon>Pseudomonadati</taxon>
        <taxon>Myxococcota</taxon>
        <taxon>Polyangia</taxon>
        <taxon>Polyangiales</taxon>
        <taxon>Sandaracinaceae</taxon>
        <taxon>Sandaracinus</taxon>
    </lineage>
</organism>
<feature type="domain" description="NADPH-dependent reductive aminase-like C-terminal" evidence="3">
    <location>
        <begin position="151"/>
        <end position="278"/>
    </location>
</feature>
<dbReference type="Gene3D" id="1.10.1040.10">
    <property type="entry name" value="N-(1-d-carboxylethyl)-l-norvaline Dehydrogenase, domain 2"/>
    <property type="match status" value="1"/>
</dbReference>
<dbReference type="AlphaFoldDB" id="A0A0F6SH55"/>
<evidence type="ECO:0000259" key="2">
    <source>
        <dbReference type="Pfam" id="PF03446"/>
    </source>
</evidence>
<dbReference type="Gene3D" id="3.40.50.720">
    <property type="entry name" value="NAD(P)-binding Rossmann-like Domain"/>
    <property type="match status" value="1"/>
</dbReference>
<dbReference type="InterPro" id="IPR015815">
    <property type="entry name" value="HIBADH-related"/>
</dbReference>
<dbReference type="PIRSF" id="PIRSF000103">
    <property type="entry name" value="HIBADH"/>
    <property type="match status" value="1"/>
</dbReference>
<dbReference type="GO" id="GO:0016491">
    <property type="term" value="F:oxidoreductase activity"/>
    <property type="evidence" value="ECO:0007669"/>
    <property type="project" value="UniProtKB-KW"/>
</dbReference>
<dbReference type="InterPro" id="IPR048666">
    <property type="entry name" value="RedAm-like_C"/>
</dbReference>
<dbReference type="InterPro" id="IPR036291">
    <property type="entry name" value="NAD(P)-bd_dom_sf"/>
</dbReference>
<gene>
    <name evidence="4" type="ORF">DB32_007003</name>
</gene>
<dbReference type="SUPFAM" id="SSF51735">
    <property type="entry name" value="NAD(P)-binding Rossmann-fold domains"/>
    <property type="match status" value="1"/>
</dbReference>
<dbReference type="Pfam" id="PF03446">
    <property type="entry name" value="NAD_binding_2"/>
    <property type="match status" value="1"/>
</dbReference>
<keyword evidence="1" id="KW-0560">Oxidoreductase</keyword>
<dbReference type="KEGG" id="samy:DB32_007003"/>
<dbReference type="STRING" id="927083.DB32_007003"/>
<evidence type="ECO:0000313" key="4">
    <source>
        <dbReference type="EMBL" id="AKF09854.1"/>
    </source>
</evidence>
<evidence type="ECO:0000256" key="1">
    <source>
        <dbReference type="ARBA" id="ARBA00023002"/>
    </source>
</evidence>
<reference evidence="4 5" key="1">
    <citation type="submission" date="2015-03" db="EMBL/GenBank/DDBJ databases">
        <title>Genome assembly of Sandaracinus amylolyticus DSM 53668.</title>
        <authorList>
            <person name="Sharma G."/>
            <person name="Subramanian S."/>
        </authorList>
    </citation>
    <scope>NUCLEOTIDE SEQUENCE [LARGE SCALE GENOMIC DNA]</scope>
    <source>
        <strain evidence="4 5">DSM 53668</strain>
    </source>
</reference>
<feature type="domain" description="6-phosphogluconate dehydrogenase NADP-binding" evidence="2">
    <location>
        <begin position="1"/>
        <end position="148"/>
    </location>
</feature>
<dbReference type="Proteomes" id="UP000034883">
    <property type="component" value="Chromosome"/>
</dbReference>
<dbReference type="PANTHER" id="PTHR43580:SF2">
    <property type="entry name" value="CYTOKINE-LIKE NUCLEAR FACTOR N-PAC"/>
    <property type="match status" value="1"/>
</dbReference>
<dbReference type="InterPro" id="IPR006115">
    <property type="entry name" value="6PGDH_NADP-bd"/>
</dbReference>
<dbReference type="InterPro" id="IPR051265">
    <property type="entry name" value="HIBADH-related_NP60_sf"/>
</dbReference>
<evidence type="ECO:0000313" key="5">
    <source>
        <dbReference type="Proteomes" id="UP000034883"/>
    </source>
</evidence>
<name>A0A0F6SH55_9BACT</name>
<dbReference type="Pfam" id="PF21761">
    <property type="entry name" value="RedAm-like_C"/>
    <property type="match status" value="1"/>
</dbReference>
<dbReference type="EMBL" id="CP011125">
    <property type="protein sequence ID" value="AKF09854.1"/>
    <property type="molecule type" value="Genomic_DNA"/>
</dbReference>